<dbReference type="Pfam" id="PF02579">
    <property type="entry name" value="Nitro_FeMo-Co"/>
    <property type="match status" value="1"/>
</dbReference>
<dbReference type="OrthoDB" id="9797941at2"/>
<keyword evidence="1" id="KW-0535">Nitrogen fixation</keyword>
<name>Q07SC4_RHOP5</name>
<organism evidence="3">
    <name type="scientific">Rhodopseudomonas palustris (strain BisA53)</name>
    <dbReference type="NCBI Taxonomy" id="316055"/>
    <lineage>
        <taxon>Bacteria</taxon>
        <taxon>Pseudomonadati</taxon>
        <taxon>Pseudomonadota</taxon>
        <taxon>Alphaproteobacteria</taxon>
        <taxon>Hyphomicrobiales</taxon>
        <taxon>Nitrobacteraceae</taxon>
        <taxon>Rhodopseudomonas</taxon>
    </lineage>
</organism>
<dbReference type="STRING" id="316055.RPE_1208"/>
<dbReference type="EMBL" id="CP000463">
    <property type="protein sequence ID" value="ABJ05160.1"/>
    <property type="molecule type" value="Genomic_DNA"/>
</dbReference>
<dbReference type="AlphaFoldDB" id="Q07SC4"/>
<proteinExistence type="predicted"/>
<feature type="domain" description="Dinitrogenase iron-molybdenum cofactor biosynthesis" evidence="2">
    <location>
        <begin position="12"/>
        <end position="101"/>
    </location>
</feature>
<dbReference type="SUPFAM" id="SSF53146">
    <property type="entry name" value="Nitrogenase accessory factor-like"/>
    <property type="match status" value="1"/>
</dbReference>
<dbReference type="eggNOG" id="COG1433">
    <property type="taxonomic scope" value="Bacteria"/>
</dbReference>
<protein>
    <submittedName>
        <fullName evidence="3">Nitrogen fixation-related protein</fullName>
    </submittedName>
</protein>
<accession>Q07SC4</accession>
<sequence>MLIAIASQNFRTVTPHAGKTRRFMIFDAQPGQPPQEIDRLDLDKDQSIHEFNEKAPHPLDAVNVVIAGSAGQGFVDRMASRGVKAVSTAETDPLRAIEQFLAGSLPPPGPDTDEDGCNCSCHGTH</sequence>
<dbReference type="Gene3D" id="3.30.420.130">
    <property type="entry name" value="Dinitrogenase iron-molybdenum cofactor biosynthesis domain"/>
    <property type="match status" value="1"/>
</dbReference>
<reference evidence="3" key="1">
    <citation type="submission" date="2006-09" db="EMBL/GenBank/DDBJ databases">
        <title>Complete sequence of Rhodopseudomonas palustris BisA53.</title>
        <authorList>
            <consortium name="US DOE Joint Genome Institute"/>
            <person name="Copeland A."/>
            <person name="Lucas S."/>
            <person name="Lapidus A."/>
            <person name="Barry K."/>
            <person name="Detter J.C."/>
            <person name="Glavina del Rio T."/>
            <person name="Hammon N."/>
            <person name="Israni S."/>
            <person name="Dalin E."/>
            <person name="Tice H."/>
            <person name="Pitluck S."/>
            <person name="Chain P."/>
            <person name="Malfatti S."/>
            <person name="Shin M."/>
            <person name="Vergez L."/>
            <person name="Schmutz J."/>
            <person name="Larimer F."/>
            <person name="Land M."/>
            <person name="Hauser L."/>
            <person name="Pelletier D.A."/>
            <person name="Kyrpides N."/>
            <person name="Kim E."/>
            <person name="Harwood C.S."/>
            <person name="Oda Y."/>
            <person name="Richardson P."/>
        </authorList>
    </citation>
    <scope>NUCLEOTIDE SEQUENCE [LARGE SCALE GENOMIC DNA]</scope>
    <source>
        <strain evidence="3">BisA53</strain>
    </source>
</reference>
<evidence type="ECO:0000259" key="2">
    <source>
        <dbReference type="Pfam" id="PF02579"/>
    </source>
</evidence>
<dbReference type="InterPro" id="IPR003731">
    <property type="entry name" value="Di-Nase_FeMo-co_biosynth"/>
</dbReference>
<gene>
    <name evidence="3" type="ordered locus">RPE_1208</name>
</gene>
<dbReference type="InterPro" id="IPR036105">
    <property type="entry name" value="DiNase_FeMo-co_biosyn_sf"/>
</dbReference>
<dbReference type="HOGENOM" id="CLU_104194_4_1_5"/>
<evidence type="ECO:0000256" key="1">
    <source>
        <dbReference type="ARBA" id="ARBA00023231"/>
    </source>
</evidence>
<evidence type="ECO:0000313" key="3">
    <source>
        <dbReference type="EMBL" id="ABJ05160.1"/>
    </source>
</evidence>
<dbReference type="KEGG" id="rpe:RPE_1208"/>